<feature type="transmembrane region" description="Helical" evidence="9">
    <location>
        <begin position="7"/>
        <end position="27"/>
    </location>
</feature>
<keyword evidence="6 9" id="KW-1133">Transmembrane helix</keyword>
<dbReference type="InterPro" id="IPR017972">
    <property type="entry name" value="Cyt_P450_CS"/>
</dbReference>
<comment type="caution">
    <text evidence="10">The sequence shown here is derived from an EMBL/GenBank/DDBJ whole genome shotgun (WGS) entry which is preliminary data.</text>
</comment>
<comment type="subcellular location">
    <subcellularLocation>
        <location evidence="1">Membrane</location>
        <topology evidence="1">Single-pass membrane protein</topology>
    </subcellularLocation>
</comment>
<keyword evidence="4 9" id="KW-0812">Transmembrane</keyword>
<organism evidence="10 11">
    <name type="scientific">Xanthoceras sorbifolium</name>
    <dbReference type="NCBI Taxonomy" id="99658"/>
    <lineage>
        <taxon>Eukaryota</taxon>
        <taxon>Viridiplantae</taxon>
        <taxon>Streptophyta</taxon>
        <taxon>Embryophyta</taxon>
        <taxon>Tracheophyta</taxon>
        <taxon>Spermatophyta</taxon>
        <taxon>Magnoliopsida</taxon>
        <taxon>eudicotyledons</taxon>
        <taxon>Gunneridae</taxon>
        <taxon>Pentapetalae</taxon>
        <taxon>rosids</taxon>
        <taxon>malvids</taxon>
        <taxon>Sapindales</taxon>
        <taxon>Sapindaceae</taxon>
        <taxon>Xanthoceroideae</taxon>
        <taxon>Xanthoceras</taxon>
    </lineage>
</organism>
<name>A0ABQ8H8V6_9ROSI</name>
<evidence type="ECO:0008006" key="12">
    <source>
        <dbReference type="Google" id="ProtNLM"/>
    </source>
</evidence>
<evidence type="ECO:0000313" key="11">
    <source>
        <dbReference type="Proteomes" id="UP000827721"/>
    </source>
</evidence>
<evidence type="ECO:0000256" key="6">
    <source>
        <dbReference type="ARBA" id="ARBA00022989"/>
    </source>
</evidence>
<dbReference type="InterPro" id="IPR001128">
    <property type="entry name" value="Cyt_P450"/>
</dbReference>
<keyword evidence="8" id="KW-0560">Oxidoreductase</keyword>
<evidence type="ECO:0000256" key="1">
    <source>
        <dbReference type="ARBA" id="ARBA00004167"/>
    </source>
</evidence>
<keyword evidence="9" id="KW-0472">Membrane</keyword>
<dbReference type="PANTHER" id="PTHR24286">
    <property type="entry name" value="CYTOCHROME P450 26"/>
    <property type="match status" value="1"/>
</dbReference>
<evidence type="ECO:0000256" key="5">
    <source>
        <dbReference type="ARBA" id="ARBA00022723"/>
    </source>
</evidence>
<proteinExistence type="inferred from homology"/>
<dbReference type="InterPro" id="IPR036396">
    <property type="entry name" value="Cyt_P450_sf"/>
</dbReference>
<keyword evidence="7 8" id="KW-0408">Iron</keyword>
<protein>
    <recommendedName>
        <fullName evidence="12">Ent-kaurenoic acid oxidase</fullName>
    </recommendedName>
</protein>
<keyword evidence="8" id="KW-0349">Heme</keyword>
<dbReference type="PRINTS" id="PR00463">
    <property type="entry name" value="EP450I"/>
</dbReference>
<accession>A0ABQ8H8V6</accession>
<reference evidence="10 11" key="1">
    <citation type="submission" date="2021-02" db="EMBL/GenBank/DDBJ databases">
        <title>Plant Genome Project.</title>
        <authorList>
            <person name="Zhang R.-G."/>
        </authorList>
    </citation>
    <scope>NUCLEOTIDE SEQUENCE [LARGE SCALE GENOMIC DNA]</scope>
    <source>
        <tissue evidence="10">Leaves</tissue>
    </source>
</reference>
<dbReference type="Gene3D" id="1.10.630.10">
    <property type="entry name" value="Cytochrome P450"/>
    <property type="match status" value="1"/>
</dbReference>
<evidence type="ECO:0000256" key="8">
    <source>
        <dbReference type="RuleBase" id="RU000461"/>
    </source>
</evidence>
<dbReference type="Pfam" id="PF00067">
    <property type="entry name" value="p450"/>
    <property type="match status" value="1"/>
</dbReference>
<evidence type="ECO:0000256" key="9">
    <source>
        <dbReference type="SAM" id="Phobius"/>
    </source>
</evidence>
<dbReference type="EMBL" id="JAFEMO010000013">
    <property type="protein sequence ID" value="KAH7550362.1"/>
    <property type="molecule type" value="Genomic_DNA"/>
</dbReference>
<dbReference type="SUPFAM" id="SSF48264">
    <property type="entry name" value="Cytochrome P450"/>
    <property type="match status" value="1"/>
</dbReference>
<gene>
    <name evidence="10" type="ORF">JRO89_XS13G0178100</name>
</gene>
<evidence type="ECO:0000256" key="2">
    <source>
        <dbReference type="ARBA" id="ARBA00004721"/>
    </source>
</evidence>
<dbReference type="PRINTS" id="PR00385">
    <property type="entry name" value="P450"/>
</dbReference>
<dbReference type="PANTHER" id="PTHR24286:SF12">
    <property type="entry name" value="CYTOCHROME P450 FAMILY PROTEIN, EXPRESSED"/>
    <property type="match status" value="1"/>
</dbReference>
<keyword evidence="8" id="KW-0503">Monooxygenase</keyword>
<comment type="similarity">
    <text evidence="3 8">Belongs to the cytochrome P450 family.</text>
</comment>
<dbReference type="InterPro" id="IPR002401">
    <property type="entry name" value="Cyt_P450_E_grp-I"/>
</dbReference>
<evidence type="ECO:0000256" key="4">
    <source>
        <dbReference type="ARBA" id="ARBA00022692"/>
    </source>
</evidence>
<keyword evidence="5 8" id="KW-0479">Metal-binding</keyword>
<evidence type="ECO:0000256" key="7">
    <source>
        <dbReference type="ARBA" id="ARBA00023004"/>
    </source>
</evidence>
<keyword evidence="11" id="KW-1185">Reference proteome</keyword>
<dbReference type="PROSITE" id="PS00086">
    <property type="entry name" value="CYTOCHROME_P450"/>
    <property type="match status" value="1"/>
</dbReference>
<comment type="pathway">
    <text evidence="2">Secondary metabolite biosynthesis; terpenoid biosynthesis.</text>
</comment>
<evidence type="ECO:0000256" key="3">
    <source>
        <dbReference type="ARBA" id="ARBA00010617"/>
    </source>
</evidence>
<sequence>MEASMDRVWLAWLLVVLPVVGWVLWWSNELRYAIPLEFRYSGTGTRLPPGHMGFPFLGEMITFLWYFKVLRRPDEFIDSKRCKYGDGEGMYRTHLFGSTTIIACLPSINKFICRSDDAFILQWPTVDLMGRTALVAVQGKAHARIKSYVTNAVNRPDALRRIAAHVQPRMVAALQSWADKGQVKGYDEAKKMTFENIGKLFVSLEPGPLLESMNKLFRGLTKGFRAQPFNFPGTAYHHAFQVRLQVSSIQSLYGSELMDGLMQIEDDEGKKLSDQEIIDNMVSLVVGGYESVTLASTWALYLLAKFPNVLDKLREENMAASKNKKGDFITSEDISKMKYTNKVVEETIRMANVALISFRLVTREVEYKGYKIPKDWNVILWLRYLHTNPENFYDPMCFNPDRWNEPARPGTYQVFGAGSRSCAGNMLARLLIALFLHHLSAGYKWELINPEAEIIYLPHQKPVDGVEIKFSKI</sequence>
<dbReference type="Proteomes" id="UP000827721">
    <property type="component" value="Unassembled WGS sequence"/>
</dbReference>
<evidence type="ECO:0000313" key="10">
    <source>
        <dbReference type="EMBL" id="KAH7550362.1"/>
    </source>
</evidence>